<accession>A0A2S9JSP4</accession>
<keyword evidence="2" id="KW-1185">Reference proteome</keyword>
<gene>
    <name evidence="1" type="ORF">C5749_02480</name>
</gene>
<evidence type="ECO:0000313" key="2">
    <source>
        <dbReference type="Proteomes" id="UP000238642"/>
    </source>
</evidence>
<proteinExistence type="predicted"/>
<dbReference type="EMBL" id="PVBS01000001">
    <property type="protein sequence ID" value="PRD56161.1"/>
    <property type="molecule type" value="Genomic_DNA"/>
</dbReference>
<dbReference type="Proteomes" id="UP000238642">
    <property type="component" value="Unassembled WGS sequence"/>
</dbReference>
<reference evidence="1 2" key="1">
    <citation type="submission" date="2018-02" db="EMBL/GenBank/DDBJ databases">
        <title>The draft genome of Sphingobacterium gobiense H7.</title>
        <authorList>
            <person name="Li L."/>
            <person name="Liu L."/>
            <person name="Zhang X."/>
            <person name="Wang T."/>
            <person name="Liang L."/>
        </authorList>
    </citation>
    <scope>NUCLEOTIDE SEQUENCE [LARGE SCALE GENOMIC DNA]</scope>
    <source>
        <strain evidence="1 2">ACCC 05757</strain>
    </source>
</reference>
<evidence type="ECO:0000313" key="1">
    <source>
        <dbReference type="EMBL" id="PRD56161.1"/>
    </source>
</evidence>
<comment type="caution">
    <text evidence="1">The sequence shown here is derived from an EMBL/GenBank/DDBJ whole genome shotgun (WGS) entry which is preliminary data.</text>
</comment>
<organism evidence="1 2">
    <name type="scientific">Sphingobacterium gobiense</name>
    <dbReference type="NCBI Taxonomy" id="1382456"/>
    <lineage>
        <taxon>Bacteria</taxon>
        <taxon>Pseudomonadati</taxon>
        <taxon>Bacteroidota</taxon>
        <taxon>Sphingobacteriia</taxon>
        <taxon>Sphingobacteriales</taxon>
        <taxon>Sphingobacteriaceae</taxon>
        <taxon>Sphingobacterium</taxon>
    </lineage>
</organism>
<name>A0A2S9JSP4_9SPHI</name>
<protein>
    <submittedName>
        <fullName evidence="1">Uncharacterized protein</fullName>
    </submittedName>
</protein>
<dbReference type="AlphaFoldDB" id="A0A2S9JSP4"/>
<sequence length="79" mass="9487">MHVLNREGKGKYFYVLFPREKEPKPNEVSSWIPKYTLIHKTRRFGYLTGRESARKGFLQLSKIRMRHWRVKEGIVHSEG</sequence>